<accession>A0A9N9N6E1</accession>
<feature type="transmembrane region" description="Helical" evidence="1">
    <location>
        <begin position="12"/>
        <end position="29"/>
    </location>
</feature>
<keyword evidence="1" id="KW-0812">Transmembrane</keyword>
<gene>
    <name evidence="2" type="ORF">DERYTH_LOCUS13302</name>
</gene>
<sequence>MASNGDSILNATTDVLSTIFVAVIVVGLFKCFEKDKLKNVSFINIFDDCLIFLSAIIYPIISGIQCILYHMAGNDHEKKRIISMLPLTIMKLYVFVVMISIGGLSIYQYQLIIYGDIDKGDISYVSGFCSQHFGIERCTNVKAIVNYVSLI</sequence>
<dbReference type="EMBL" id="CAJVPY010009237">
    <property type="protein sequence ID" value="CAG8706296.1"/>
    <property type="molecule type" value="Genomic_DNA"/>
</dbReference>
<comment type="caution">
    <text evidence="2">The sequence shown here is derived from an EMBL/GenBank/DDBJ whole genome shotgun (WGS) entry which is preliminary data.</text>
</comment>
<evidence type="ECO:0000256" key="1">
    <source>
        <dbReference type="SAM" id="Phobius"/>
    </source>
</evidence>
<keyword evidence="1" id="KW-0472">Membrane</keyword>
<name>A0A9N9N6E1_9GLOM</name>
<evidence type="ECO:0000313" key="2">
    <source>
        <dbReference type="EMBL" id="CAG8706296.1"/>
    </source>
</evidence>
<keyword evidence="1" id="KW-1133">Transmembrane helix</keyword>
<protein>
    <submittedName>
        <fullName evidence="2">22411_t:CDS:1</fullName>
    </submittedName>
</protein>
<keyword evidence="3" id="KW-1185">Reference proteome</keyword>
<evidence type="ECO:0000313" key="3">
    <source>
        <dbReference type="Proteomes" id="UP000789405"/>
    </source>
</evidence>
<reference evidence="2" key="1">
    <citation type="submission" date="2021-06" db="EMBL/GenBank/DDBJ databases">
        <authorList>
            <person name="Kallberg Y."/>
            <person name="Tangrot J."/>
            <person name="Rosling A."/>
        </authorList>
    </citation>
    <scope>NUCLEOTIDE SEQUENCE</scope>
    <source>
        <strain evidence="2">MA453B</strain>
    </source>
</reference>
<feature type="transmembrane region" description="Helical" evidence="1">
    <location>
        <begin position="92"/>
        <end position="109"/>
    </location>
</feature>
<feature type="non-terminal residue" evidence="2">
    <location>
        <position position="1"/>
    </location>
</feature>
<dbReference type="OrthoDB" id="2447777at2759"/>
<feature type="transmembrane region" description="Helical" evidence="1">
    <location>
        <begin position="50"/>
        <end position="72"/>
    </location>
</feature>
<dbReference type="AlphaFoldDB" id="A0A9N9N6E1"/>
<proteinExistence type="predicted"/>
<organism evidence="2 3">
    <name type="scientific">Dentiscutata erythropus</name>
    <dbReference type="NCBI Taxonomy" id="1348616"/>
    <lineage>
        <taxon>Eukaryota</taxon>
        <taxon>Fungi</taxon>
        <taxon>Fungi incertae sedis</taxon>
        <taxon>Mucoromycota</taxon>
        <taxon>Glomeromycotina</taxon>
        <taxon>Glomeromycetes</taxon>
        <taxon>Diversisporales</taxon>
        <taxon>Gigasporaceae</taxon>
        <taxon>Dentiscutata</taxon>
    </lineage>
</organism>
<dbReference type="Proteomes" id="UP000789405">
    <property type="component" value="Unassembled WGS sequence"/>
</dbReference>